<dbReference type="NCBIfam" id="TIGR02452">
    <property type="entry name" value="TIGR02452 family protein"/>
    <property type="match status" value="1"/>
</dbReference>
<comment type="caution">
    <text evidence="2">The sequence shown here is derived from an EMBL/GenBank/DDBJ whole genome shotgun (WGS) entry which is preliminary data.</text>
</comment>
<proteinExistence type="predicted"/>
<evidence type="ECO:0000259" key="1">
    <source>
        <dbReference type="Pfam" id="PF10021"/>
    </source>
</evidence>
<dbReference type="AlphaFoldDB" id="A0A6V8KPH4"/>
<feature type="domain" description="Microbial-type PARG catalytic" evidence="1">
    <location>
        <begin position="10"/>
        <end position="151"/>
    </location>
</feature>
<evidence type="ECO:0000313" key="2">
    <source>
        <dbReference type="EMBL" id="GFJ84518.1"/>
    </source>
</evidence>
<dbReference type="InterPro" id="IPR012664">
    <property type="entry name" value="CHP02452"/>
</dbReference>
<dbReference type="Proteomes" id="UP000482800">
    <property type="component" value="Unassembled WGS sequence"/>
</dbReference>
<reference evidence="2 3" key="2">
    <citation type="submission" date="2020-03" db="EMBL/GenBank/DDBJ databases">
        <authorList>
            <person name="Ichikawa N."/>
            <person name="Kimura A."/>
            <person name="Kitahashi Y."/>
            <person name="Uohara A."/>
        </authorList>
    </citation>
    <scope>NUCLEOTIDE SEQUENCE [LARGE SCALE GENOMIC DNA]</scope>
    <source>
        <strain evidence="2 3">NBRC 108639</strain>
    </source>
</reference>
<dbReference type="PANTHER" id="PTHR35596:SF1">
    <property type="entry name" value="MICROBIAL-TYPE PARG CATALYTIC DOMAIN-CONTAINING PROTEIN"/>
    <property type="match status" value="1"/>
</dbReference>
<keyword evidence="3" id="KW-1185">Reference proteome</keyword>
<dbReference type="InterPro" id="IPR043472">
    <property type="entry name" value="Macro_dom-like"/>
</dbReference>
<dbReference type="Gene3D" id="3.40.220.10">
    <property type="entry name" value="Leucine Aminopeptidase, subunit E, domain 1"/>
    <property type="match status" value="1"/>
</dbReference>
<organism evidence="2 3">
    <name type="scientific">Phytohabitans houttuyneae</name>
    <dbReference type="NCBI Taxonomy" id="1076126"/>
    <lineage>
        <taxon>Bacteria</taxon>
        <taxon>Bacillati</taxon>
        <taxon>Actinomycetota</taxon>
        <taxon>Actinomycetes</taxon>
        <taxon>Micromonosporales</taxon>
        <taxon>Micromonosporaceae</taxon>
    </lineage>
</organism>
<reference evidence="2 3" key="1">
    <citation type="submission" date="2020-03" db="EMBL/GenBank/DDBJ databases">
        <title>Whole genome shotgun sequence of Phytohabitans houttuyneae NBRC 108639.</title>
        <authorList>
            <person name="Komaki H."/>
            <person name="Tamura T."/>
        </authorList>
    </citation>
    <scope>NUCLEOTIDE SEQUENCE [LARGE SCALE GENOMIC DNA]</scope>
    <source>
        <strain evidence="2 3">NBRC 108639</strain>
    </source>
</reference>
<dbReference type="PIRSF" id="PIRSF014899">
    <property type="entry name" value="UCP014899"/>
    <property type="match status" value="1"/>
</dbReference>
<dbReference type="PANTHER" id="PTHR35596">
    <property type="entry name" value="DUF2263 DOMAIN-CONTAINING PROTEIN"/>
    <property type="match status" value="1"/>
</dbReference>
<name>A0A6V8KPH4_9ACTN</name>
<accession>A0A6V8KPH4</accession>
<dbReference type="EMBL" id="BLPF01000003">
    <property type="protein sequence ID" value="GFJ84518.1"/>
    <property type="molecule type" value="Genomic_DNA"/>
</dbReference>
<dbReference type="RefSeq" id="WP_246274353.1">
    <property type="nucleotide sequence ID" value="NZ_BAABGO010000004.1"/>
</dbReference>
<dbReference type="InterPro" id="IPR019261">
    <property type="entry name" value="PARG_cat_microbial"/>
</dbReference>
<dbReference type="Pfam" id="PF10021">
    <property type="entry name" value="PARG_cat_microb"/>
    <property type="match status" value="1"/>
</dbReference>
<gene>
    <name evidence="2" type="ORF">Phou_086980</name>
</gene>
<sequence>MNNQRLRGVAAETVAISQAGGYRNRTGRWVDIRGAVRAAVAGTRLYLPGDPLPGIAARGGAGVVEVTNESTLAAARRLGDGSAALVFASARNPGGGFLTGARAQEEDVARASALHACLSVVPAYYLHHRTSTDLRYTDRVIYSPGVPVFRDDALRLLDRPHRIGMLTAAAPNLRAIRANQPEAAASVPAVLYGRALRVLEVAAAYGHRRLVLGAWGCGVFGNDAATVAAAFTAALDRLDAFDHVVFAVLDRMAGTPTFHAFASAASSRV</sequence>
<protein>
    <submittedName>
        <fullName evidence="2">TIGR02452 family protein</fullName>
    </submittedName>
</protein>
<evidence type="ECO:0000313" key="3">
    <source>
        <dbReference type="Proteomes" id="UP000482800"/>
    </source>
</evidence>